<evidence type="ECO:0000313" key="4">
    <source>
        <dbReference type="EMBL" id="OYO23952.1"/>
    </source>
</evidence>
<reference evidence="4 5" key="1">
    <citation type="submission" date="2017-07" db="EMBL/GenBank/DDBJ databases">
        <title>Draft whole genome sequences of clinical Proprionibacteriaceae strains.</title>
        <authorList>
            <person name="Bernier A.-M."/>
            <person name="Bernard K."/>
            <person name="Domingo M.-C."/>
        </authorList>
    </citation>
    <scope>NUCLEOTIDE SEQUENCE [LARGE SCALE GENOMIC DNA]</scope>
    <source>
        <strain evidence="4 5">NML 130396</strain>
    </source>
</reference>
<proteinExistence type="predicted"/>
<dbReference type="EMBL" id="NMVQ01000006">
    <property type="protein sequence ID" value="OYO23952.1"/>
    <property type="molecule type" value="Genomic_DNA"/>
</dbReference>
<keyword evidence="1 4" id="KW-0808">Transferase</keyword>
<dbReference type="OrthoDB" id="529907at2"/>
<feature type="domain" description="N-acetyltransferase" evidence="3">
    <location>
        <begin position="2"/>
        <end position="144"/>
    </location>
</feature>
<dbReference type="PANTHER" id="PTHR43877">
    <property type="entry name" value="AMINOALKYLPHOSPHONATE N-ACETYLTRANSFERASE-RELATED-RELATED"/>
    <property type="match status" value="1"/>
</dbReference>
<dbReference type="InterPro" id="IPR016181">
    <property type="entry name" value="Acyl_CoA_acyltransferase"/>
</dbReference>
<organism evidence="4 5">
    <name type="scientific">Enemella dayhoffiae</name>
    <dbReference type="NCBI Taxonomy" id="2016507"/>
    <lineage>
        <taxon>Bacteria</taxon>
        <taxon>Bacillati</taxon>
        <taxon>Actinomycetota</taxon>
        <taxon>Actinomycetes</taxon>
        <taxon>Propionibacteriales</taxon>
        <taxon>Propionibacteriaceae</taxon>
        <taxon>Enemella</taxon>
    </lineage>
</organism>
<dbReference type="InterPro" id="IPR050832">
    <property type="entry name" value="Bact_Acetyltransf"/>
</dbReference>
<sequence length="150" mass="16435">MSTSRPATETDLPRIHELEAAFVERERWSRTAWADELAADNRIVLVAGDPVSAVATVQHVGEVAELNRIVVDPAARRRGLASTLLEQGIAAAERLGCTELLLEVRHDNTTALGLYARHGFTEIARRADYYGRGVAAVILRRPLDQTPEGP</sequence>
<dbReference type="SUPFAM" id="SSF55729">
    <property type="entry name" value="Acyl-CoA N-acyltransferases (Nat)"/>
    <property type="match status" value="1"/>
</dbReference>
<dbReference type="RefSeq" id="WP_094363134.1">
    <property type="nucleotide sequence ID" value="NZ_NMVQ01000006.1"/>
</dbReference>
<name>A0A255H952_9ACTN</name>
<dbReference type="CDD" id="cd04301">
    <property type="entry name" value="NAT_SF"/>
    <property type="match status" value="1"/>
</dbReference>
<protein>
    <submittedName>
        <fullName evidence="4">Ribosomal-protein-alanine N-acetyltransferase</fullName>
    </submittedName>
</protein>
<gene>
    <name evidence="4" type="ORF">CGZ93_05445</name>
</gene>
<accession>A0A255H952</accession>
<dbReference type="Proteomes" id="UP000216311">
    <property type="component" value="Unassembled WGS sequence"/>
</dbReference>
<keyword evidence="5" id="KW-1185">Reference proteome</keyword>
<dbReference type="PROSITE" id="PS51186">
    <property type="entry name" value="GNAT"/>
    <property type="match status" value="1"/>
</dbReference>
<keyword evidence="2" id="KW-0012">Acyltransferase</keyword>
<evidence type="ECO:0000256" key="2">
    <source>
        <dbReference type="ARBA" id="ARBA00023315"/>
    </source>
</evidence>
<dbReference type="Pfam" id="PF00583">
    <property type="entry name" value="Acetyltransf_1"/>
    <property type="match status" value="1"/>
</dbReference>
<dbReference type="InterPro" id="IPR000182">
    <property type="entry name" value="GNAT_dom"/>
</dbReference>
<comment type="caution">
    <text evidence="4">The sequence shown here is derived from an EMBL/GenBank/DDBJ whole genome shotgun (WGS) entry which is preliminary data.</text>
</comment>
<evidence type="ECO:0000259" key="3">
    <source>
        <dbReference type="PROSITE" id="PS51186"/>
    </source>
</evidence>
<evidence type="ECO:0000256" key="1">
    <source>
        <dbReference type="ARBA" id="ARBA00022679"/>
    </source>
</evidence>
<dbReference type="GO" id="GO:0016747">
    <property type="term" value="F:acyltransferase activity, transferring groups other than amino-acyl groups"/>
    <property type="evidence" value="ECO:0007669"/>
    <property type="project" value="InterPro"/>
</dbReference>
<dbReference type="AlphaFoldDB" id="A0A255H952"/>
<dbReference type="Gene3D" id="3.40.630.30">
    <property type="match status" value="1"/>
</dbReference>
<evidence type="ECO:0000313" key="5">
    <source>
        <dbReference type="Proteomes" id="UP000216311"/>
    </source>
</evidence>